<proteinExistence type="predicted"/>
<accession>A0AAD4Z7C0</accession>
<dbReference type="EMBL" id="JAJFAZ020000004">
    <property type="protein sequence ID" value="KAI5335199.1"/>
    <property type="molecule type" value="Genomic_DNA"/>
</dbReference>
<evidence type="ECO:0000313" key="2">
    <source>
        <dbReference type="EMBL" id="KAI5335199.1"/>
    </source>
</evidence>
<organism evidence="2 3">
    <name type="scientific">Prunus dulcis</name>
    <name type="common">Almond</name>
    <name type="synonym">Amygdalus dulcis</name>
    <dbReference type="NCBI Taxonomy" id="3755"/>
    <lineage>
        <taxon>Eukaryota</taxon>
        <taxon>Viridiplantae</taxon>
        <taxon>Streptophyta</taxon>
        <taxon>Embryophyta</taxon>
        <taxon>Tracheophyta</taxon>
        <taxon>Spermatophyta</taxon>
        <taxon>Magnoliopsida</taxon>
        <taxon>eudicotyledons</taxon>
        <taxon>Gunneridae</taxon>
        <taxon>Pentapetalae</taxon>
        <taxon>rosids</taxon>
        <taxon>fabids</taxon>
        <taxon>Rosales</taxon>
        <taxon>Rosaceae</taxon>
        <taxon>Amygdaloideae</taxon>
        <taxon>Amygdaleae</taxon>
        <taxon>Prunus</taxon>
    </lineage>
</organism>
<sequence>MWFGTKPSLNHLKIWGCSAYIKKHDIDKLDTRSEMCRFIEYPNETLGYYFYHLNEQKEFVARSARFLEIDFALDGTYMQKVELKQESGEPH</sequence>
<comment type="caution">
    <text evidence="2">The sequence shown here is derived from an EMBL/GenBank/DDBJ whole genome shotgun (WGS) entry which is preliminary data.</text>
</comment>
<protein>
    <recommendedName>
        <fullName evidence="1">Retroviral polymerase SH3-like domain-containing protein</fullName>
    </recommendedName>
</protein>
<reference evidence="2 3" key="1">
    <citation type="journal article" date="2022" name="G3 (Bethesda)">
        <title>Whole-genome sequence and methylome profiling of the almond [Prunus dulcis (Mill.) D.A. Webb] cultivar 'Nonpareil'.</title>
        <authorList>
            <person name="D'Amico-Willman K.M."/>
            <person name="Ouma W.Z."/>
            <person name="Meulia T."/>
            <person name="Sideli G.M."/>
            <person name="Gradziel T.M."/>
            <person name="Fresnedo-Ramirez J."/>
        </authorList>
    </citation>
    <scope>NUCLEOTIDE SEQUENCE [LARGE SCALE GENOMIC DNA]</scope>
    <source>
        <strain evidence="2">Clone GOH B32 T37-40</strain>
    </source>
</reference>
<keyword evidence="3" id="KW-1185">Reference proteome</keyword>
<gene>
    <name evidence="2" type="ORF">L3X38_025332</name>
</gene>
<dbReference type="InterPro" id="IPR057670">
    <property type="entry name" value="SH3_retrovirus"/>
</dbReference>
<dbReference type="Proteomes" id="UP001054821">
    <property type="component" value="Chromosome 4"/>
</dbReference>
<evidence type="ECO:0000313" key="3">
    <source>
        <dbReference type="Proteomes" id="UP001054821"/>
    </source>
</evidence>
<dbReference type="Pfam" id="PF25597">
    <property type="entry name" value="SH3_retrovirus"/>
    <property type="match status" value="1"/>
</dbReference>
<name>A0AAD4Z7C0_PRUDU</name>
<evidence type="ECO:0000259" key="1">
    <source>
        <dbReference type="Pfam" id="PF25597"/>
    </source>
</evidence>
<dbReference type="AlphaFoldDB" id="A0AAD4Z7C0"/>
<feature type="domain" description="Retroviral polymerase SH3-like" evidence="1">
    <location>
        <begin position="17"/>
        <end position="69"/>
    </location>
</feature>